<gene>
    <name evidence="4" type="ORF">JWH11_08530</name>
</gene>
<feature type="signal peptide" evidence="2">
    <location>
        <begin position="1"/>
        <end position="22"/>
    </location>
</feature>
<sequence length="347" mass="38820">MRNWIIFLLCAGLSLPPLGSRAVEASKPIKVSEAKPVQNSDLTVIKTLVATPEEQIDLATAKLTIDSVIDPTVDAKAALAQLDSLASRVKSRFPNDATRQIKLELLVTSLSQPGPWNDYQPFSYDLDDPFGKDIRNKLISTYLTTRKGNCVSMPILLVILGQKLGLDITLATAPEHVLAKFRNDKGQWINIEATSFGTKRDASYQQEMAITSQAMTNGIYLRPLSRRESVGVMLSTLMEFYRDRGKYIHQIAVADLAIKIDPKDTMAILQKGSAYYRMMKAARTEHAPSQTAAHPEKQADFETLRRSNIFWFQKAEALGWIEPTAKQNAAYQQVIQRTKATYKGKER</sequence>
<feature type="domain" description="Protein SirB1 N-terminal" evidence="3">
    <location>
        <begin position="77"/>
        <end position="232"/>
    </location>
</feature>
<dbReference type="InterPro" id="IPR032698">
    <property type="entry name" value="SirB1_N"/>
</dbReference>
<comment type="caution">
    <text evidence="4">The sequence shown here is derived from an EMBL/GenBank/DDBJ whole genome shotgun (WGS) entry which is preliminary data.</text>
</comment>
<feature type="chain" id="PRO_5045522758" description="Protein SirB1 N-terminal domain-containing protein" evidence="2">
    <location>
        <begin position="23"/>
        <end position="347"/>
    </location>
</feature>
<dbReference type="Proteomes" id="UP001430396">
    <property type="component" value="Unassembled WGS sequence"/>
</dbReference>
<evidence type="ECO:0000313" key="5">
    <source>
        <dbReference type="Proteomes" id="UP001430396"/>
    </source>
</evidence>
<comment type="similarity">
    <text evidence="1">Belongs to the UPF0162 family.</text>
</comment>
<evidence type="ECO:0000256" key="1">
    <source>
        <dbReference type="ARBA" id="ARBA00007100"/>
    </source>
</evidence>
<evidence type="ECO:0000256" key="2">
    <source>
        <dbReference type="SAM" id="SignalP"/>
    </source>
</evidence>
<dbReference type="EMBL" id="JAFFQI010000189">
    <property type="protein sequence ID" value="MCD0266487.1"/>
    <property type="molecule type" value="Genomic_DNA"/>
</dbReference>
<evidence type="ECO:0000313" key="4">
    <source>
        <dbReference type="EMBL" id="MCD0266487.1"/>
    </source>
</evidence>
<accession>A0ABS8NU81</accession>
<dbReference type="Pfam" id="PF13369">
    <property type="entry name" value="Transglut_core2"/>
    <property type="match status" value="1"/>
</dbReference>
<keyword evidence="5" id="KW-1185">Reference proteome</keyword>
<dbReference type="RefSeq" id="WP_230429816.1">
    <property type="nucleotide sequence ID" value="NZ_JAFFQJ010000179.1"/>
</dbReference>
<name>A0ABS8NU81_9XANT</name>
<reference evidence="4" key="1">
    <citation type="submission" date="2021-02" db="EMBL/GenBank/DDBJ databases">
        <title>Copper resistance gene diversity in local Xanthomonas species at agrochemical polluted sites in Trinidad, Trinidad and Tobago.</title>
        <authorList>
            <person name="Ramnarine S.D.B.J."/>
            <person name="Ramsubhag A."/>
            <person name="Jayaraman J."/>
        </authorList>
    </citation>
    <scope>NUCLEOTIDE SEQUENCE</scope>
    <source>
        <strain evidence="4">CaNP6A</strain>
    </source>
</reference>
<proteinExistence type="inferred from homology"/>
<evidence type="ECO:0000259" key="3">
    <source>
        <dbReference type="Pfam" id="PF13369"/>
    </source>
</evidence>
<protein>
    <recommendedName>
        <fullName evidence="3">Protein SirB1 N-terminal domain-containing protein</fullName>
    </recommendedName>
</protein>
<keyword evidence="2" id="KW-0732">Signal</keyword>
<organism evidence="4 5">
    <name type="scientific">Xanthomonas melonis</name>
    <dbReference type="NCBI Taxonomy" id="56456"/>
    <lineage>
        <taxon>Bacteria</taxon>
        <taxon>Pseudomonadati</taxon>
        <taxon>Pseudomonadota</taxon>
        <taxon>Gammaproteobacteria</taxon>
        <taxon>Lysobacterales</taxon>
        <taxon>Lysobacteraceae</taxon>
        <taxon>Xanthomonas</taxon>
    </lineage>
</organism>